<evidence type="ECO:0008006" key="4">
    <source>
        <dbReference type="Google" id="ProtNLM"/>
    </source>
</evidence>
<gene>
    <name evidence="2" type="ORF">GCM10010253_64050</name>
</gene>
<dbReference type="EMBL" id="BMSZ01000026">
    <property type="protein sequence ID" value="GGS80419.1"/>
    <property type="molecule type" value="Genomic_DNA"/>
</dbReference>
<organism evidence="2 3">
    <name type="scientific">Streptomyces badius</name>
    <dbReference type="NCBI Taxonomy" id="1941"/>
    <lineage>
        <taxon>Bacteria</taxon>
        <taxon>Bacillati</taxon>
        <taxon>Actinomycetota</taxon>
        <taxon>Actinomycetes</taxon>
        <taxon>Kitasatosporales</taxon>
        <taxon>Streptomycetaceae</taxon>
        <taxon>Streptomyces</taxon>
    </lineage>
</organism>
<name>A0ABQ2TQ27_STRBA</name>
<protein>
    <recommendedName>
        <fullName evidence="4">Secreted protein</fullName>
    </recommendedName>
</protein>
<evidence type="ECO:0000313" key="3">
    <source>
        <dbReference type="Proteomes" id="UP000659767"/>
    </source>
</evidence>
<feature type="signal peptide" evidence="1">
    <location>
        <begin position="1"/>
        <end position="26"/>
    </location>
</feature>
<proteinExistence type="predicted"/>
<dbReference type="Proteomes" id="UP000659767">
    <property type="component" value="Unassembled WGS sequence"/>
</dbReference>
<feature type="chain" id="PRO_5047086735" description="Secreted protein" evidence="1">
    <location>
        <begin position="27"/>
        <end position="129"/>
    </location>
</feature>
<keyword evidence="3" id="KW-1185">Reference proteome</keyword>
<comment type="caution">
    <text evidence="2">The sequence shown here is derived from an EMBL/GenBank/DDBJ whole genome shotgun (WGS) entry which is preliminary data.</text>
</comment>
<keyword evidence="1" id="KW-0732">Signal</keyword>
<sequence length="129" mass="13598">MSVMKRIGVVASALVLVGAVASPAFAADRTMSVPGGYMKHVDNGDIFKVCDTRADGKGIYGQLWYDSFYATGGYKIVLKLSDGGDAGCDSAVHDIGNKGHYVMTVCSGSYAPDPWPNHSNCTHSAGFNE</sequence>
<dbReference type="RefSeq" id="WP_128819294.1">
    <property type="nucleotide sequence ID" value="NZ_BMSZ01000026.1"/>
</dbReference>
<evidence type="ECO:0000256" key="1">
    <source>
        <dbReference type="SAM" id="SignalP"/>
    </source>
</evidence>
<accession>A0ABQ2TQ27</accession>
<reference evidence="3" key="1">
    <citation type="journal article" date="2019" name="Int. J. Syst. Evol. Microbiol.">
        <title>The Global Catalogue of Microorganisms (GCM) 10K type strain sequencing project: providing services to taxonomists for standard genome sequencing and annotation.</title>
        <authorList>
            <consortium name="The Broad Institute Genomics Platform"/>
            <consortium name="The Broad Institute Genome Sequencing Center for Infectious Disease"/>
            <person name="Wu L."/>
            <person name="Ma J."/>
        </authorList>
    </citation>
    <scope>NUCLEOTIDE SEQUENCE [LARGE SCALE GENOMIC DNA]</scope>
    <source>
        <strain evidence="3">JCM 4350</strain>
    </source>
</reference>
<evidence type="ECO:0000313" key="2">
    <source>
        <dbReference type="EMBL" id="GGS80419.1"/>
    </source>
</evidence>